<feature type="domain" description="Ubiquitin fusion degradation protein UFD1 N-terminal subdomain 1" evidence="3">
    <location>
        <begin position="8"/>
        <end position="50"/>
    </location>
</feature>
<dbReference type="STRING" id="478820.A0A196SKH8"/>
<evidence type="ECO:0000259" key="4">
    <source>
        <dbReference type="Pfam" id="PF24842"/>
    </source>
</evidence>
<evidence type="ECO:0000256" key="2">
    <source>
        <dbReference type="ARBA" id="ARBA00022786"/>
    </source>
</evidence>
<name>A0A196SKH8_BLAHN</name>
<evidence type="ECO:0000259" key="3">
    <source>
        <dbReference type="Pfam" id="PF03152"/>
    </source>
</evidence>
<comment type="similarity">
    <text evidence="1">Belongs to the UFD1 family.</text>
</comment>
<dbReference type="Gene3D" id="3.10.330.10">
    <property type="match status" value="1"/>
</dbReference>
<dbReference type="Pfam" id="PF03152">
    <property type="entry name" value="UFD1_N1"/>
    <property type="match status" value="1"/>
</dbReference>
<comment type="caution">
    <text evidence="5">The sequence shown here is derived from an EMBL/GenBank/DDBJ whole genome shotgun (WGS) entry which is preliminary data.</text>
</comment>
<proteinExistence type="inferred from homology"/>
<feature type="domain" description="Ubiquitin fusion degradation protein UFD1 N-terminal subdomain 2" evidence="4">
    <location>
        <begin position="52"/>
        <end position="125"/>
    </location>
</feature>
<dbReference type="GO" id="GO:0006511">
    <property type="term" value="P:ubiquitin-dependent protein catabolic process"/>
    <property type="evidence" value="ECO:0007669"/>
    <property type="project" value="InterPro"/>
</dbReference>
<dbReference type="GO" id="GO:0036503">
    <property type="term" value="P:ERAD pathway"/>
    <property type="evidence" value="ECO:0007669"/>
    <property type="project" value="TreeGrafter"/>
</dbReference>
<dbReference type="PANTHER" id="PTHR12555">
    <property type="entry name" value="UBIQUITIN FUSION DEGRADATON PROTEIN 1"/>
    <property type="match status" value="1"/>
</dbReference>
<organism evidence="5 6">
    <name type="scientific">Blastocystis sp. subtype 1 (strain ATCC 50177 / NandII)</name>
    <dbReference type="NCBI Taxonomy" id="478820"/>
    <lineage>
        <taxon>Eukaryota</taxon>
        <taxon>Sar</taxon>
        <taxon>Stramenopiles</taxon>
        <taxon>Bigyra</taxon>
        <taxon>Opalozoa</taxon>
        <taxon>Opalinata</taxon>
        <taxon>Blastocystidae</taxon>
        <taxon>Blastocystis</taxon>
    </lineage>
</organism>
<dbReference type="OrthoDB" id="422728at2759"/>
<dbReference type="Proteomes" id="UP000078348">
    <property type="component" value="Unassembled WGS sequence"/>
</dbReference>
<dbReference type="InterPro" id="IPR004854">
    <property type="entry name" value="Ufd1-like"/>
</dbReference>
<reference evidence="5 6" key="1">
    <citation type="submission" date="2016-05" db="EMBL/GenBank/DDBJ databases">
        <title>Nuclear genome of Blastocystis sp. subtype 1 NandII.</title>
        <authorList>
            <person name="Gentekaki E."/>
            <person name="Curtis B."/>
            <person name="Stairs C."/>
            <person name="Eme L."/>
            <person name="Herman E."/>
            <person name="Klimes V."/>
            <person name="Arias M.C."/>
            <person name="Elias M."/>
            <person name="Hilliou F."/>
            <person name="Klute M."/>
            <person name="Malik S.-B."/>
            <person name="Pightling A."/>
            <person name="Rachubinski R."/>
            <person name="Salas D."/>
            <person name="Schlacht A."/>
            <person name="Suga H."/>
            <person name="Archibald J."/>
            <person name="Ball S.G."/>
            <person name="Clark G."/>
            <person name="Dacks J."/>
            <person name="Van Der Giezen M."/>
            <person name="Tsaousis A."/>
            <person name="Roger A."/>
        </authorList>
    </citation>
    <scope>NUCLEOTIDE SEQUENCE [LARGE SCALE GENOMIC DNA]</scope>
    <source>
        <strain evidence="6">ATCC 50177 / NandII</strain>
    </source>
</reference>
<sequence length="131" mass="15163">MFKLLYDTHITYCSVKEFSADHGMCYIPRWMMRKLNVLPGEIIRVCNINLNKATFVKFRFRDGSFGSFTNPRAILENKLKAFSVVAKKDRIVIEHLGTEYTIDILDCKPNNVVDIVETDVEVDIDYGDTYV</sequence>
<evidence type="ECO:0000313" key="6">
    <source>
        <dbReference type="Proteomes" id="UP000078348"/>
    </source>
</evidence>
<dbReference type="AlphaFoldDB" id="A0A196SKH8"/>
<dbReference type="Pfam" id="PF24842">
    <property type="entry name" value="UFD1_N2"/>
    <property type="match status" value="1"/>
</dbReference>
<protein>
    <submittedName>
        <fullName evidence="5">Ubiquitin fusion degradation protein UFD1 family protein</fullName>
    </submittedName>
</protein>
<evidence type="ECO:0000256" key="1">
    <source>
        <dbReference type="ARBA" id="ARBA00006043"/>
    </source>
</evidence>
<gene>
    <name evidence="5" type="ORF">AV274_1466</name>
</gene>
<keyword evidence="6" id="KW-1185">Reference proteome</keyword>
<dbReference type="InterPro" id="IPR042299">
    <property type="entry name" value="Ufd1-like_Nn"/>
</dbReference>
<dbReference type="PANTHER" id="PTHR12555:SF13">
    <property type="entry name" value="UBIQUITIN RECOGNITION FACTOR IN ER-ASSOCIATED DEGRADATION PROTEIN 1"/>
    <property type="match status" value="1"/>
</dbReference>
<dbReference type="GO" id="GO:0031593">
    <property type="term" value="F:polyubiquitin modification-dependent protein binding"/>
    <property type="evidence" value="ECO:0007669"/>
    <property type="project" value="TreeGrafter"/>
</dbReference>
<dbReference type="GO" id="GO:0034098">
    <property type="term" value="C:VCP-NPL4-UFD1 AAA ATPase complex"/>
    <property type="evidence" value="ECO:0007669"/>
    <property type="project" value="TreeGrafter"/>
</dbReference>
<evidence type="ECO:0000313" key="5">
    <source>
        <dbReference type="EMBL" id="OAO16801.1"/>
    </source>
</evidence>
<dbReference type="Gene3D" id="2.40.40.50">
    <property type="entry name" value="Ubiquitin fusion degradation protein UFD1, N-terminal domain"/>
    <property type="match status" value="1"/>
</dbReference>
<dbReference type="EMBL" id="LXWW01000059">
    <property type="protein sequence ID" value="OAO16801.1"/>
    <property type="molecule type" value="Genomic_DNA"/>
</dbReference>
<dbReference type="InterPro" id="IPR055417">
    <property type="entry name" value="UFD1_N1"/>
</dbReference>
<keyword evidence="2" id="KW-0833">Ubl conjugation pathway</keyword>
<dbReference type="InterPro" id="IPR055418">
    <property type="entry name" value="UFD1_N2"/>
</dbReference>
<accession>A0A196SKH8</accession>